<evidence type="ECO:0000313" key="3">
    <source>
        <dbReference type="Proteomes" id="UP001201985"/>
    </source>
</evidence>
<evidence type="ECO:0000256" key="1">
    <source>
        <dbReference type="SAM" id="MobiDB-lite"/>
    </source>
</evidence>
<gene>
    <name evidence="2" type="ORF">MON41_03915</name>
</gene>
<feature type="compositionally biased region" description="Polar residues" evidence="1">
    <location>
        <begin position="1"/>
        <end position="14"/>
    </location>
</feature>
<feature type="region of interest" description="Disordered" evidence="1">
    <location>
        <begin position="1"/>
        <end position="21"/>
    </location>
</feature>
<reference evidence="2 3" key="1">
    <citation type="submission" date="2022-03" db="EMBL/GenBank/DDBJ databases">
        <title>Complete genome analysis of Roseomonas KG 17.1 : a prolific producer of plant growth promoters.</title>
        <authorList>
            <person name="Saadouli I."/>
            <person name="Najjari A."/>
            <person name="Mosbah A."/>
            <person name="Ouzari H.I."/>
        </authorList>
    </citation>
    <scope>NUCLEOTIDE SEQUENCE [LARGE SCALE GENOMIC DNA]</scope>
    <source>
        <strain evidence="2 3">KG17-1</strain>
    </source>
</reference>
<feature type="region of interest" description="Disordered" evidence="1">
    <location>
        <begin position="41"/>
        <end position="181"/>
    </location>
</feature>
<dbReference type="Proteomes" id="UP001201985">
    <property type="component" value="Unassembled WGS sequence"/>
</dbReference>
<feature type="compositionally biased region" description="Low complexity" evidence="1">
    <location>
        <begin position="136"/>
        <end position="152"/>
    </location>
</feature>
<proteinExistence type="predicted"/>
<keyword evidence="3" id="KW-1185">Reference proteome</keyword>
<accession>A0ABS9W0T1</accession>
<comment type="caution">
    <text evidence="2">The sequence shown here is derived from an EMBL/GenBank/DDBJ whole genome shotgun (WGS) entry which is preliminary data.</text>
</comment>
<dbReference type="RefSeq" id="WP_157985870.1">
    <property type="nucleotide sequence ID" value="NZ_JALBUU010000004.1"/>
</dbReference>
<sequence length="181" mass="18389">MTQRTGWSRKQGSARSGRHQPRGWMCAACLAGVLALPGCVGSPAEGPGEFFSNAFGEPLQGRPLPPGSAQSYPNLASVPPPPPRGSASARETLSRTLADARSQSREPMQPGQSVPPRPEGAEGSGLIPARPPAPPRLAAAPSVGASSPATAPDAPGLPEDPGRDAPAPPPAEFLAPPPPRL</sequence>
<dbReference type="EMBL" id="JALBUU010000004">
    <property type="protein sequence ID" value="MCI0752909.1"/>
    <property type="molecule type" value="Genomic_DNA"/>
</dbReference>
<protein>
    <submittedName>
        <fullName evidence="2">Uncharacterized protein</fullName>
    </submittedName>
</protein>
<organism evidence="2 3">
    <name type="scientific">Teichococcus vastitatis</name>
    <dbReference type="NCBI Taxonomy" id="2307076"/>
    <lineage>
        <taxon>Bacteria</taxon>
        <taxon>Pseudomonadati</taxon>
        <taxon>Pseudomonadota</taxon>
        <taxon>Alphaproteobacteria</taxon>
        <taxon>Acetobacterales</taxon>
        <taxon>Roseomonadaceae</taxon>
        <taxon>Roseomonas</taxon>
    </lineage>
</organism>
<evidence type="ECO:0000313" key="2">
    <source>
        <dbReference type="EMBL" id="MCI0752909.1"/>
    </source>
</evidence>
<name>A0ABS9W0T1_9PROT</name>
<feature type="compositionally biased region" description="Pro residues" evidence="1">
    <location>
        <begin position="166"/>
        <end position="181"/>
    </location>
</feature>